<evidence type="ECO:0000259" key="14">
    <source>
        <dbReference type="Pfam" id="PF00696"/>
    </source>
</evidence>
<comment type="catalytic activity">
    <reaction evidence="11 12">
        <text>L-aspartate + ATP = 4-phospho-L-aspartate + ADP</text>
        <dbReference type="Rhea" id="RHEA:23776"/>
        <dbReference type="ChEBI" id="CHEBI:29991"/>
        <dbReference type="ChEBI" id="CHEBI:30616"/>
        <dbReference type="ChEBI" id="CHEBI:57535"/>
        <dbReference type="ChEBI" id="CHEBI:456216"/>
        <dbReference type="EC" id="2.7.2.4"/>
    </reaction>
</comment>
<evidence type="ECO:0000256" key="10">
    <source>
        <dbReference type="ARBA" id="ARBA00023154"/>
    </source>
</evidence>
<evidence type="ECO:0000256" key="4">
    <source>
        <dbReference type="ARBA" id="ARBA00010122"/>
    </source>
</evidence>
<dbReference type="RefSeq" id="WP_141346818.1">
    <property type="nucleotide sequence ID" value="NZ_BJLF01000019.1"/>
</dbReference>
<reference evidence="15 16" key="1">
    <citation type="submission" date="2019-06" db="EMBL/GenBank/DDBJ databases">
        <title>Whole genome shotgun sequence of Vibrio inusitatus NBRC 102082.</title>
        <authorList>
            <person name="Hosoyama A."/>
            <person name="Uohara A."/>
            <person name="Ohji S."/>
            <person name="Ichikawa N."/>
        </authorList>
    </citation>
    <scope>NUCLEOTIDE SEQUENCE [LARGE SCALE GENOMIC DNA]</scope>
    <source>
        <strain evidence="15 16">NBRC 102082</strain>
    </source>
</reference>
<comment type="pathway">
    <text evidence="1 13">Amino-acid biosynthesis; L-lysine biosynthesis via DAP pathway; (S)-tetrahydrodipicolinate from L-aspartate: step 1/4.</text>
</comment>
<comment type="pathway">
    <text evidence="2 13">Amino-acid biosynthesis; L-methionine biosynthesis via de novo pathway; L-homoserine from L-aspartate: step 1/3.</text>
</comment>
<dbReference type="EC" id="2.7.2.4" evidence="12"/>
<feature type="domain" description="Aspartate/glutamate/uridylate kinase" evidence="14">
    <location>
        <begin position="5"/>
        <end position="232"/>
    </location>
</feature>
<dbReference type="Proteomes" id="UP000318717">
    <property type="component" value="Unassembled WGS sequence"/>
</dbReference>
<dbReference type="NCBIfam" id="NF005155">
    <property type="entry name" value="PRK06635.1-4"/>
    <property type="match status" value="1"/>
</dbReference>
<evidence type="ECO:0000313" key="15">
    <source>
        <dbReference type="EMBL" id="GEA52375.1"/>
    </source>
</evidence>
<accession>A0A4Y3HZ99</accession>
<evidence type="ECO:0000256" key="8">
    <source>
        <dbReference type="ARBA" id="ARBA00022777"/>
    </source>
</evidence>
<dbReference type="NCBIfam" id="TIGR00657">
    <property type="entry name" value="asp_kinases"/>
    <property type="match status" value="1"/>
</dbReference>
<dbReference type="AlphaFoldDB" id="A0A4Y3HZ99"/>
<sequence>MKNRLIVQKFGGTSVGSVDRIRAVAEQVIKTKEQGNQVVVVVSAMSGETNRLQGLAYEVDSVPSSRELDVILSAGEQVTIALLAMTLDKLGYKATSLTGWQAGIVTDDTHNQATIQSVDNEKFDQLLNDDQIVIVAGFQGVNQAGAITTLGRGGSDTSAVTLAGLLGANECQIFTDVDGVYSCDPRVVESALKLEHVDFDDMQTMAKYGAKVLHEPCVEFAAKHNLNIRVLSSFSPKQGTLVTRLQSKKNVCGLALQRDLSRLIVNLDKAGQIAMQCQLLGIAVHSQKAEYLIVNNSDVSKLLQISSEDVSIVEPISALTIVGAELEEVHLDVLPQLLAKDIKVLDSFRCDRVVKLLLLPEHLNRAANFIHAQYIEQSHSVAKDKKALIL</sequence>
<dbReference type="InterPro" id="IPR036393">
    <property type="entry name" value="AceGlu_kinase-like_sf"/>
</dbReference>
<keyword evidence="6 12" id="KW-0808">Transferase</keyword>
<dbReference type="GO" id="GO:0004072">
    <property type="term" value="F:aspartate kinase activity"/>
    <property type="evidence" value="ECO:0007669"/>
    <property type="project" value="UniProtKB-EC"/>
</dbReference>
<evidence type="ECO:0000256" key="13">
    <source>
        <dbReference type="RuleBase" id="RU004249"/>
    </source>
</evidence>
<comment type="similarity">
    <text evidence="4 12">Belongs to the aspartokinase family.</text>
</comment>
<dbReference type="GO" id="GO:0009089">
    <property type="term" value="P:lysine biosynthetic process via diaminopimelate"/>
    <property type="evidence" value="ECO:0007669"/>
    <property type="project" value="UniProtKB-UniPathway"/>
</dbReference>
<comment type="caution">
    <text evidence="15">The sequence shown here is derived from an EMBL/GenBank/DDBJ whole genome shotgun (WGS) entry which is preliminary data.</text>
</comment>
<evidence type="ECO:0000256" key="5">
    <source>
        <dbReference type="ARBA" id="ARBA00022605"/>
    </source>
</evidence>
<evidence type="ECO:0000256" key="2">
    <source>
        <dbReference type="ARBA" id="ARBA00004986"/>
    </source>
</evidence>
<keyword evidence="5 13" id="KW-0028">Amino-acid biosynthesis</keyword>
<keyword evidence="9" id="KW-0067">ATP-binding</keyword>
<dbReference type="GO" id="GO:0005829">
    <property type="term" value="C:cytosol"/>
    <property type="evidence" value="ECO:0007669"/>
    <property type="project" value="TreeGrafter"/>
</dbReference>
<dbReference type="GO" id="GO:0005524">
    <property type="term" value="F:ATP binding"/>
    <property type="evidence" value="ECO:0007669"/>
    <property type="project" value="UniProtKB-KW"/>
</dbReference>
<dbReference type="UniPathway" id="UPA00050">
    <property type="reaction ID" value="UER00461"/>
</dbReference>
<evidence type="ECO:0000256" key="11">
    <source>
        <dbReference type="ARBA" id="ARBA00047872"/>
    </source>
</evidence>
<dbReference type="FunFam" id="3.40.1160.10:FF:000002">
    <property type="entry name" value="Aspartokinase"/>
    <property type="match status" value="1"/>
</dbReference>
<keyword evidence="16" id="KW-1185">Reference proteome</keyword>
<dbReference type="PANTHER" id="PTHR21499:SF3">
    <property type="entry name" value="ASPARTOKINASE"/>
    <property type="match status" value="1"/>
</dbReference>
<dbReference type="OrthoDB" id="9799110at2"/>
<proteinExistence type="inferred from homology"/>
<comment type="pathway">
    <text evidence="3 13">Amino-acid biosynthesis; L-threonine biosynthesis; L-threonine from L-aspartate: step 1/5.</text>
</comment>
<dbReference type="Pfam" id="PF00696">
    <property type="entry name" value="AA_kinase"/>
    <property type="match status" value="1"/>
</dbReference>
<evidence type="ECO:0000256" key="6">
    <source>
        <dbReference type="ARBA" id="ARBA00022679"/>
    </source>
</evidence>
<evidence type="ECO:0000256" key="12">
    <source>
        <dbReference type="RuleBase" id="RU003448"/>
    </source>
</evidence>
<dbReference type="InterPro" id="IPR001048">
    <property type="entry name" value="Asp/Glu/Uridylate_kinase"/>
</dbReference>
<keyword evidence="7" id="KW-0547">Nucleotide-binding</keyword>
<dbReference type="GO" id="GO:0009088">
    <property type="term" value="P:threonine biosynthetic process"/>
    <property type="evidence" value="ECO:0007669"/>
    <property type="project" value="UniProtKB-UniPathway"/>
</dbReference>
<dbReference type="CDD" id="cd04261">
    <property type="entry name" value="AAK_AKii-LysC-BS"/>
    <property type="match status" value="1"/>
</dbReference>
<dbReference type="UniPathway" id="UPA00034">
    <property type="reaction ID" value="UER00015"/>
</dbReference>
<dbReference type="PROSITE" id="PS00324">
    <property type="entry name" value="ASPARTOKINASE"/>
    <property type="match status" value="1"/>
</dbReference>
<evidence type="ECO:0000256" key="3">
    <source>
        <dbReference type="ARBA" id="ARBA00005139"/>
    </source>
</evidence>
<dbReference type="GO" id="GO:0009090">
    <property type="term" value="P:homoserine biosynthetic process"/>
    <property type="evidence" value="ECO:0007669"/>
    <property type="project" value="TreeGrafter"/>
</dbReference>
<dbReference type="UniPathway" id="UPA00051">
    <property type="reaction ID" value="UER00462"/>
</dbReference>
<organism evidence="15 16">
    <name type="scientific">Vibrio inusitatus NBRC 102082</name>
    <dbReference type="NCBI Taxonomy" id="1219070"/>
    <lineage>
        <taxon>Bacteria</taxon>
        <taxon>Pseudomonadati</taxon>
        <taxon>Pseudomonadota</taxon>
        <taxon>Gammaproteobacteria</taxon>
        <taxon>Vibrionales</taxon>
        <taxon>Vibrionaceae</taxon>
        <taxon>Vibrio</taxon>
    </lineage>
</organism>
<keyword evidence="10" id="KW-0457">Lysine biosynthesis</keyword>
<keyword evidence="8 12" id="KW-0418">Kinase</keyword>
<evidence type="ECO:0000313" key="16">
    <source>
        <dbReference type="Proteomes" id="UP000318717"/>
    </source>
</evidence>
<dbReference type="EMBL" id="BJLF01000019">
    <property type="protein sequence ID" value="GEA52375.1"/>
    <property type="molecule type" value="Genomic_DNA"/>
</dbReference>
<evidence type="ECO:0000256" key="1">
    <source>
        <dbReference type="ARBA" id="ARBA00004766"/>
    </source>
</evidence>
<gene>
    <name evidence="15" type="ORF">VIN01S_31790</name>
</gene>
<evidence type="ECO:0000256" key="7">
    <source>
        <dbReference type="ARBA" id="ARBA00022741"/>
    </source>
</evidence>
<dbReference type="InterPro" id="IPR018042">
    <property type="entry name" value="Aspartate_kinase_CS"/>
</dbReference>
<dbReference type="InterPro" id="IPR041740">
    <property type="entry name" value="AKii-LysC-BS"/>
</dbReference>
<evidence type="ECO:0000256" key="9">
    <source>
        <dbReference type="ARBA" id="ARBA00022840"/>
    </source>
</evidence>
<dbReference type="Gene3D" id="3.40.1160.10">
    <property type="entry name" value="Acetylglutamate kinase-like"/>
    <property type="match status" value="1"/>
</dbReference>
<dbReference type="SUPFAM" id="SSF53633">
    <property type="entry name" value="Carbamate kinase-like"/>
    <property type="match status" value="1"/>
</dbReference>
<dbReference type="PANTHER" id="PTHR21499">
    <property type="entry name" value="ASPARTATE KINASE"/>
    <property type="match status" value="1"/>
</dbReference>
<name>A0A4Y3HZ99_9VIBR</name>
<dbReference type="InterPro" id="IPR001341">
    <property type="entry name" value="Asp_kinase"/>
</dbReference>
<protein>
    <recommendedName>
        <fullName evidence="12">Aspartokinase</fullName>
        <ecNumber evidence="12">2.7.2.4</ecNumber>
    </recommendedName>
</protein>